<proteinExistence type="predicted"/>
<dbReference type="EMBL" id="MT631348">
    <property type="protein sequence ID" value="QNO48485.1"/>
    <property type="molecule type" value="Genomic_DNA"/>
</dbReference>
<dbReference type="PROSITE" id="PS51257">
    <property type="entry name" value="PROKAR_LIPOPROTEIN"/>
    <property type="match status" value="1"/>
</dbReference>
<reference evidence="2" key="1">
    <citation type="submission" date="2020-06" db="EMBL/GenBank/DDBJ databases">
        <title>Unique genomic features of the anaerobic methanotrophic archaea.</title>
        <authorList>
            <person name="Chadwick G.L."/>
            <person name="Skennerton C.T."/>
            <person name="Laso-Perez R."/>
            <person name="Leu A.O."/>
            <person name="Speth D.R."/>
            <person name="Yu H."/>
            <person name="Morgan-Lang C."/>
            <person name="Hatzenpichler R."/>
            <person name="Goudeau D."/>
            <person name="Malmstrom R."/>
            <person name="Brazelton W.J."/>
            <person name="Woyke T."/>
            <person name="Hallam S.J."/>
            <person name="Tyson G.W."/>
            <person name="Wegener G."/>
            <person name="Boetius A."/>
            <person name="Orphan V."/>
        </authorList>
    </citation>
    <scope>NUCLEOTIDE SEQUENCE</scope>
</reference>
<dbReference type="Gene3D" id="2.60.98.40">
    <property type="match status" value="5"/>
</dbReference>
<dbReference type="PROSITE" id="PS51766">
    <property type="entry name" value="DOCKERIN"/>
    <property type="match status" value="1"/>
</dbReference>
<protein>
    <recommendedName>
        <fullName evidence="1">Dockerin domain-containing protein</fullName>
    </recommendedName>
</protein>
<dbReference type="EMBL" id="MT631340">
    <property type="protein sequence ID" value="QNO48398.1"/>
    <property type="molecule type" value="Genomic_DNA"/>
</dbReference>
<dbReference type="InterPro" id="IPR016134">
    <property type="entry name" value="Dockerin_dom"/>
</dbReference>
<dbReference type="SUPFAM" id="SSF63446">
    <property type="entry name" value="Type I dockerin domain"/>
    <property type="match status" value="1"/>
</dbReference>
<dbReference type="Pfam" id="PF00404">
    <property type="entry name" value="Dockerin_1"/>
    <property type="match status" value="1"/>
</dbReference>
<evidence type="ECO:0000313" key="2">
    <source>
        <dbReference type="EMBL" id="QNO48398.1"/>
    </source>
</evidence>
<dbReference type="InterPro" id="IPR006457">
    <property type="entry name" value="S_layer-rel_Mac"/>
</dbReference>
<dbReference type="Gene3D" id="2.60.40.4190">
    <property type="match status" value="1"/>
</dbReference>
<accession>A0A7G9YK64</accession>
<dbReference type="AlphaFoldDB" id="A0A7G9YK64"/>
<name>A0A7G9YK64_9EURY</name>
<sequence>MNRNTKCVLIGFFVLMFVGCACADALPFSGEVVQLTGAQTEDIVWDENNFGGFCYDINGSVGTETLTVAAGTLTGPDIDRTIETDALTYTTSPFWREYELHKNLGLTVESENYGGDSGYWIEFWMGERYVAINGRSSELAKPLVEFNDTDTKTLVTGEEWDLGGGFSLNAMQIDLEGDKVWFILSRNGKELDSEVIDTGDADLQERVYTYIEDVASEDDVPVFSCYVSGILRGTDSNIVQVKYVFLIDNDATEIDTGDTYGVMEVVTASSSGVILKNNVTINLIPNTTTPIMGNLSFKTTDSTSAIEFYPHLIRDELPVLSGGGGFALDDCWIGSEWGLYEDYSIAAKDVDLDGDKARIVLLKNGTVVDERILTEESIAPVDSDSHYVYVKDGTEIINATMRVAFRGDVLNAVELVGVHQCSEMGGSILINNESYLFKSSNPTGIPWDLADDYVLTMKDVGFSDEVLLELSKNDTVMKETILDESSVFTYTTGIGAINFVVDRVLYGCEANAVKLVNVNQYSDVNGTVLLSDESHFYKTADPTVLQWELLNGHVLTMKDIEEVGWYGGGNKVWLELSRDGSVVKDDILESDDFFVYEMGAEIVNCTVDAVFRGTLGDVVKLVDANQYTEMGRQLIDRGSKTFATANPTGDAWDLYEGYSLNAKDIDLDGNKVWLSLSKNGVVVEGAIIDEDGWFKHYNSTGALVFSTYVYDVFCGTDFNIAQLKYVSQYSEIDGSVLMMFGEDDKKTLYAGTATTIFPSITTPIDGQIFVDGDVITFSASASDGTAPYTYTWYEDGSIIGTGDSFDVAFGTGSHPITLIITDTTGTSVSDRARVEIKSRGDVNRDGGITTVDALIVSQMAVSGEYDPFADVSGDGKITSLDTLMILQAAAGNIDL</sequence>
<feature type="domain" description="Dockerin" evidence="1">
    <location>
        <begin position="835"/>
        <end position="895"/>
    </location>
</feature>
<dbReference type="Pfam" id="PF07752">
    <property type="entry name" value="S-layer"/>
    <property type="match status" value="3"/>
</dbReference>
<dbReference type="GO" id="GO:0004553">
    <property type="term" value="F:hydrolase activity, hydrolyzing O-glycosyl compounds"/>
    <property type="evidence" value="ECO:0007669"/>
    <property type="project" value="InterPro"/>
</dbReference>
<dbReference type="GO" id="GO:0000272">
    <property type="term" value="P:polysaccharide catabolic process"/>
    <property type="evidence" value="ECO:0007669"/>
    <property type="project" value="InterPro"/>
</dbReference>
<dbReference type="InterPro" id="IPR002105">
    <property type="entry name" value="Dockerin_1_rpt"/>
</dbReference>
<evidence type="ECO:0000259" key="1">
    <source>
        <dbReference type="PROSITE" id="PS51766"/>
    </source>
</evidence>
<organism evidence="2">
    <name type="scientific">Candidatus Methanogaster sp. ANME-2c ERB4</name>
    <dbReference type="NCBI Taxonomy" id="2759911"/>
    <lineage>
        <taxon>Archaea</taxon>
        <taxon>Methanobacteriati</taxon>
        <taxon>Methanobacteriota</taxon>
        <taxon>Stenosarchaea group</taxon>
        <taxon>Methanomicrobia</taxon>
        <taxon>Methanosarcinales</taxon>
        <taxon>ANME-2 cluster</taxon>
        <taxon>Candidatus Methanogasteraceae</taxon>
        <taxon>Candidatus Methanogaster</taxon>
    </lineage>
</organism>
<dbReference type="Gene3D" id="2.60.40.10">
    <property type="entry name" value="Immunoglobulins"/>
    <property type="match status" value="1"/>
</dbReference>
<dbReference type="InterPro" id="IPR013783">
    <property type="entry name" value="Ig-like_fold"/>
</dbReference>
<dbReference type="NCBIfam" id="TIGR01567">
    <property type="entry name" value="S_layer_rel_Mac"/>
    <property type="match status" value="1"/>
</dbReference>
<evidence type="ECO:0000313" key="3">
    <source>
        <dbReference type="EMBL" id="QNO48485.1"/>
    </source>
</evidence>
<gene>
    <name evidence="3" type="ORF">FBNIIKBJ_00010</name>
    <name evidence="2" type="ORF">OODJKIFO_00002</name>
</gene>
<dbReference type="Gene3D" id="1.10.1330.10">
    <property type="entry name" value="Dockerin domain"/>
    <property type="match status" value="1"/>
</dbReference>
<dbReference type="InterPro" id="IPR036439">
    <property type="entry name" value="Dockerin_dom_sf"/>
</dbReference>